<reference evidence="4 5" key="1">
    <citation type="journal article" date="2018" name="New Phytol.">
        <title>Comparative genomics and transcriptomics depict ericoid mycorrhizal fungi as versatile saprotrophs and plant mutualists.</title>
        <authorList>
            <person name="Martino E."/>
            <person name="Morin E."/>
            <person name="Grelet G.A."/>
            <person name="Kuo A."/>
            <person name="Kohler A."/>
            <person name="Daghino S."/>
            <person name="Barry K.W."/>
            <person name="Cichocki N."/>
            <person name="Clum A."/>
            <person name="Dockter R.B."/>
            <person name="Hainaut M."/>
            <person name="Kuo R.C."/>
            <person name="LaButti K."/>
            <person name="Lindahl B.D."/>
            <person name="Lindquist E.A."/>
            <person name="Lipzen A."/>
            <person name="Khouja H.R."/>
            <person name="Magnuson J."/>
            <person name="Murat C."/>
            <person name="Ohm R.A."/>
            <person name="Singer S.W."/>
            <person name="Spatafora J.W."/>
            <person name="Wang M."/>
            <person name="Veneault-Fourrey C."/>
            <person name="Henrissat B."/>
            <person name="Grigoriev I.V."/>
            <person name="Martin F.M."/>
            <person name="Perotto S."/>
        </authorList>
    </citation>
    <scope>NUCLEOTIDE SEQUENCE [LARGE SCALE GENOMIC DNA]</scope>
    <source>
        <strain evidence="4 5">ATCC 22711</strain>
    </source>
</reference>
<dbReference type="PANTHER" id="PTHR24320:SF282">
    <property type="entry name" value="WW DOMAIN-CONTAINING OXIDOREDUCTASE"/>
    <property type="match status" value="1"/>
</dbReference>
<sequence length="308" mass="34193">MATSQSDSFSNDSEIPDLSGRVAIVTGGASGIGKATCHALAKSNAKHIFILSRNENSGMAAMEDIRSKTPNPQITFISCDLSSFASIQRAANTFNLISPRLDLLFCNAAVCLVPQGLTQDGYEIHFGINHLGHALLIKLLMPTLLKTVPKWPHDVRIMVLSTCRWNWAPEGGIIIDDLQTTQPQLTSKERYGQSKLANILYARELARRYRTIKIIPLHPGIVDTDIMCRLQKKYLRAVYRKLGHELLTPEEGARNSMWAATAPRKEVLSGIYYDPIGVAGKGPKASMDRDLAVELWEWTEKELNKFCG</sequence>
<dbReference type="Gene3D" id="3.40.50.720">
    <property type="entry name" value="NAD(P)-binding Rossmann-like Domain"/>
    <property type="match status" value="1"/>
</dbReference>
<dbReference type="PANTHER" id="PTHR24320">
    <property type="entry name" value="RETINOL DEHYDROGENASE"/>
    <property type="match status" value="1"/>
</dbReference>
<evidence type="ECO:0008006" key="6">
    <source>
        <dbReference type="Google" id="ProtNLM"/>
    </source>
</evidence>
<evidence type="ECO:0000313" key="5">
    <source>
        <dbReference type="Proteomes" id="UP000241818"/>
    </source>
</evidence>
<dbReference type="InParanoid" id="A0A2T3AW08"/>
<keyword evidence="2" id="KW-0521">NADP</keyword>
<protein>
    <recommendedName>
        <fullName evidence="6">Oxidoreductase</fullName>
    </recommendedName>
</protein>
<evidence type="ECO:0000313" key="4">
    <source>
        <dbReference type="EMBL" id="PSS12864.1"/>
    </source>
</evidence>
<dbReference type="GO" id="GO:0016491">
    <property type="term" value="F:oxidoreductase activity"/>
    <property type="evidence" value="ECO:0007669"/>
    <property type="project" value="UniProtKB-KW"/>
</dbReference>
<dbReference type="OrthoDB" id="191139at2759"/>
<accession>A0A2T3AW08</accession>
<dbReference type="InterPro" id="IPR036291">
    <property type="entry name" value="NAD(P)-bd_dom_sf"/>
</dbReference>
<evidence type="ECO:0000256" key="1">
    <source>
        <dbReference type="ARBA" id="ARBA00006484"/>
    </source>
</evidence>
<evidence type="ECO:0000256" key="2">
    <source>
        <dbReference type="ARBA" id="ARBA00022857"/>
    </source>
</evidence>
<dbReference type="AlphaFoldDB" id="A0A2T3AW08"/>
<evidence type="ECO:0000256" key="3">
    <source>
        <dbReference type="ARBA" id="ARBA00023002"/>
    </source>
</evidence>
<dbReference type="STRING" id="857342.A0A2T3AW08"/>
<name>A0A2T3AW08_AMORE</name>
<dbReference type="Proteomes" id="UP000241818">
    <property type="component" value="Unassembled WGS sequence"/>
</dbReference>
<dbReference type="PRINTS" id="PR00081">
    <property type="entry name" value="GDHRDH"/>
</dbReference>
<dbReference type="Pfam" id="PF00106">
    <property type="entry name" value="adh_short"/>
    <property type="match status" value="1"/>
</dbReference>
<keyword evidence="5" id="KW-1185">Reference proteome</keyword>
<dbReference type="RefSeq" id="XP_024718855.1">
    <property type="nucleotide sequence ID" value="XM_024865724.1"/>
</dbReference>
<organism evidence="4 5">
    <name type="scientific">Amorphotheca resinae ATCC 22711</name>
    <dbReference type="NCBI Taxonomy" id="857342"/>
    <lineage>
        <taxon>Eukaryota</taxon>
        <taxon>Fungi</taxon>
        <taxon>Dikarya</taxon>
        <taxon>Ascomycota</taxon>
        <taxon>Pezizomycotina</taxon>
        <taxon>Leotiomycetes</taxon>
        <taxon>Helotiales</taxon>
        <taxon>Amorphothecaceae</taxon>
        <taxon>Amorphotheca</taxon>
    </lineage>
</organism>
<dbReference type="FunCoup" id="A0A2T3AW08">
    <property type="interactions" value="232"/>
</dbReference>
<dbReference type="InterPro" id="IPR002347">
    <property type="entry name" value="SDR_fam"/>
</dbReference>
<dbReference type="SUPFAM" id="SSF51735">
    <property type="entry name" value="NAD(P)-binding Rossmann-fold domains"/>
    <property type="match status" value="1"/>
</dbReference>
<dbReference type="EMBL" id="KZ679014">
    <property type="protein sequence ID" value="PSS12864.1"/>
    <property type="molecule type" value="Genomic_DNA"/>
</dbReference>
<comment type="similarity">
    <text evidence="1">Belongs to the short-chain dehydrogenases/reductases (SDR) family.</text>
</comment>
<proteinExistence type="inferred from homology"/>
<keyword evidence="3" id="KW-0560">Oxidoreductase</keyword>
<dbReference type="GeneID" id="36573805"/>
<gene>
    <name evidence="4" type="ORF">M430DRAFT_277884</name>
</gene>